<reference evidence="2 3" key="1">
    <citation type="journal article" date="2021" name="Commun. Biol.">
        <title>The genome of Shorea leprosula (Dipterocarpaceae) highlights the ecological relevance of drought in aseasonal tropical rainforests.</title>
        <authorList>
            <person name="Ng K.K.S."/>
            <person name="Kobayashi M.J."/>
            <person name="Fawcett J.A."/>
            <person name="Hatakeyama M."/>
            <person name="Paape T."/>
            <person name="Ng C.H."/>
            <person name="Ang C.C."/>
            <person name="Tnah L.H."/>
            <person name="Lee C.T."/>
            <person name="Nishiyama T."/>
            <person name="Sese J."/>
            <person name="O'Brien M.J."/>
            <person name="Copetti D."/>
            <person name="Mohd Noor M.I."/>
            <person name="Ong R.C."/>
            <person name="Putra M."/>
            <person name="Sireger I.Z."/>
            <person name="Indrioko S."/>
            <person name="Kosugi Y."/>
            <person name="Izuno A."/>
            <person name="Isagi Y."/>
            <person name="Lee S.L."/>
            <person name="Shimizu K.K."/>
        </authorList>
    </citation>
    <scope>NUCLEOTIDE SEQUENCE [LARGE SCALE GENOMIC DNA]</scope>
    <source>
        <strain evidence="2">214</strain>
    </source>
</reference>
<organism evidence="2 3">
    <name type="scientific">Rubroshorea leprosula</name>
    <dbReference type="NCBI Taxonomy" id="152421"/>
    <lineage>
        <taxon>Eukaryota</taxon>
        <taxon>Viridiplantae</taxon>
        <taxon>Streptophyta</taxon>
        <taxon>Embryophyta</taxon>
        <taxon>Tracheophyta</taxon>
        <taxon>Spermatophyta</taxon>
        <taxon>Magnoliopsida</taxon>
        <taxon>eudicotyledons</taxon>
        <taxon>Gunneridae</taxon>
        <taxon>Pentapetalae</taxon>
        <taxon>rosids</taxon>
        <taxon>malvids</taxon>
        <taxon>Malvales</taxon>
        <taxon>Dipterocarpaceae</taxon>
        <taxon>Rubroshorea</taxon>
    </lineage>
</organism>
<feature type="region of interest" description="Disordered" evidence="1">
    <location>
        <begin position="150"/>
        <end position="206"/>
    </location>
</feature>
<keyword evidence="3" id="KW-1185">Reference proteome</keyword>
<dbReference type="Proteomes" id="UP001054252">
    <property type="component" value="Unassembled WGS sequence"/>
</dbReference>
<dbReference type="EMBL" id="BPVZ01000004">
    <property type="protein sequence ID" value="GKU90369.1"/>
    <property type="molecule type" value="Genomic_DNA"/>
</dbReference>
<feature type="compositionally biased region" description="Polar residues" evidence="1">
    <location>
        <begin position="186"/>
        <end position="197"/>
    </location>
</feature>
<dbReference type="AlphaFoldDB" id="A0AAV5HYZ6"/>
<comment type="caution">
    <text evidence="2">The sequence shown here is derived from an EMBL/GenBank/DDBJ whole genome shotgun (WGS) entry which is preliminary data.</text>
</comment>
<name>A0AAV5HYZ6_9ROSI</name>
<evidence type="ECO:0000313" key="2">
    <source>
        <dbReference type="EMBL" id="GKU90369.1"/>
    </source>
</evidence>
<feature type="compositionally biased region" description="Gly residues" evidence="1">
    <location>
        <begin position="151"/>
        <end position="175"/>
    </location>
</feature>
<sequence length="219" mass="22990">MSWHASSGAEVTGIVARSCSHGHIGGVSSVQRACNATSRSASADMRVGASTSMRESGSASRSVDAAMRACGMRVLVLRHRVATMTLTYTRMQAQGGSRKMQRALLAEASISGPWREVRTGCMGACRSSRGRYAWARESVLVRDMGARTGKLGRGAGTHGRGMARGVGRPGQGCGTGSQSRHRRASTDGSGLENSKSSLGGLDKDQNSGLDKDRTVVFII</sequence>
<accession>A0AAV5HYZ6</accession>
<protein>
    <submittedName>
        <fullName evidence="2">Uncharacterized protein</fullName>
    </submittedName>
</protein>
<gene>
    <name evidence="2" type="ORF">SLEP1_g4370</name>
</gene>
<evidence type="ECO:0000256" key="1">
    <source>
        <dbReference type="SAM" id="MobiDB-lite"/>
    </source>
</evidence>
<proteinExistence type="predicted"/>
<evidence type="ECO:0000313" key="3">
    <source>
        <dbReference type="Proteomes" id="UP001054252"/>
    </source>
</evidence>